<dbReference type="Proteomes" id="UP000274504">
    <property type="component" value="Unassembled WGS sequence"/>
</dbReference>
<sequence>MYEMSLRGEWSSSGFLQKRKWFHATVPLMPCLVIFTYTANFQFLSRPLITSRDNVMSYDNLNRIEKSPPAEGLHLLIFGEVREIDKAKAMITSNPHEISPFE</sequence>
<keyword evidence="1" id="KW-1133">Transmembrane helix</keyword>
<dbReference type="WBParaSite" id="HDID_0001061801-mRNA-1">
    <property type="protein sequence ID" value="HDID_0001061801-mRNA-1"/>
    <property type="gene ID" value="HDID_0001061801"/>
</dbReference>
<reference evidence="6" key="1">
    <citation type="submission" date="2017-02" db="UniProtKB">
        <authorList>
            <consortium name="WormBaseParasite"/>
        </authorList>
    </citation>
    <scope>IDENTIFICATION</scope>
</reference>
<keyword evidence="1" id="KW-0812">Transmembrane</keyword>
<reference evidence="2 4" key="2">
    <citation type="submission" date="2018-11" db="EMBL/GenBank/DDBJ databases">
        <authorList>
            <consortium name="Pathogen Informatics"/>
        </authorList>
    </citation>
    <scope>NUCLEOTIDE SEQUENCE [LARGE SCALE GENOMIC DNA]</scope>
</reference>
<organism evidence="6">
    <name type="scientific">Hymenolepis diminuta</name>
    <name type="common">Rat tapeworm</name>
    <dbReference type="NCBI Taxonomy" id="6216"/>
    <lineage>
        <taxon>Eukaryota</taxon>
        <taxon>Metazoa</taxon>
        <taxon>Spiralia</taxon>
        <taxon>Lophotrochozoa</taxon>
        <taxon>Platyhelminthes</taxon>
        <taxon>Cestoda</taxon>
        <taxon>Eucestoda</taxon>
        <taxon>Cyclophyllidea</taxon>
        <taxon>Hymenolepididae</taxon>
        <taxon>Hymenolepis</taxon>
    </lineage>
</organism>
<evidence type="ECO:0000256" key="1">
    <source>
        <dbReference type="SAM" id="Phobius"/>
    </source>
</evidence>
<keyword evidence="1" id="KW-0472">Membrane</keyword>
<proteinExistence type="predicted"/>
<name>A0A0R3SXX3_HYMDI</name>
<gene>
    <name evidence="2" type="ORF">HDID_LOCUS10616</name>
    <name evidence="3" type="ORF">WMSIL1_LOCUS1710</name>
</gene>
<protein>
    <submittedName>
        <fullName evidence="6">BRCT domain-containing protein</fullName>
    </submittedName>
</protein>
<dbReference type="Proteomes" id="UP000321570">
    <property type="component" value="Unassembled WGS sequence"/>
</dbReference>
<keyword evidence="5" id="KW-1185">Reference proteome</keyword>
<evidence type="ECO:0000313" key="3">
    <source>
        <dbReference type="EMBL" id="VUZ40710.1"/>
    </source>
</evidence>
<dbReference type="EMBL" id="CABIJS010000042">
    <property type="protein sequence ID" value="VUZ40710.1"/>
    <property type="molecule type" value="Genomic_DNA"/>
</dbReference>
<evidence type="ECO:0000313" key="4">
    <source>
        <dbReference type="Proteomes" id="UP000274504"/>
    </source>
</evidence>
<feature type="transmembrane region" description="Helical" evidence="1">
    <location>
        <begin position="21"/>
        <end position="39"/>
    </location>
</feature>
<dbReference type="AlphaFoldDB" id="A0A0R3SXX3"/>
<evidence type="ECO:0000313" key="5">
    <source>
        <dbReference type="Proteomes" id="UP000321570"/>
    </source>
</evidence>
<evidence type="ECO:0000313" key="6">
    <source>
        <dbReference type="WBParaSite" id="HDID_0001061801-mRNA-1"/>
    </source>
</evidence>
<accession>A0A0R3SXX3</accession>
<evidence type="ECO:0000313" key="2">
    <source>
        <dbReference type="EMBL" id="VDL63646.1"/>
    </source>
</evidence>
<reference evidence="3 5" key="3">
    <citation type="submission" date="2019-07" db="EMBL/GenBank/DDBJ databases">
        <authorList>
            <person name="Jastrzebski P J."/>
            <person name="Paukszto L."/>
            <person name="Jastrzebski P J."/>
        </authorList>
    </citation>
    <scope>NUCLEOTIDE SEQUENCE [LARGE SCALE GENOMIC DNA]</scope>
    <source>
        <strain evidence="3 5">WMS-il1</strain>
    </source>
</reference>
<dbReference type="EMBL" id="UYSG01011798">
    <property type="protein sequence ID" value="VDL63646.1"/>
    <property type="molecule type" value="Genomic_DNA"/>
</dbReference>